<dbReference type="InterPro" id="IPR036397">
    <property type="entry name" value="RNaseH_sf"/>
</dbReference>
<organism evidence="1 2">
    <name type="scientific">Halosaccharopolyspora lacisalsi</name>
    <dbReference type="NCBI Taxonomy" id="1000566"/>
    <lineage>
        <taxon>Bacteria</taxon>
        <taxon>Bacillati</taxon>
        <taxon>Actinomycetota</taxon>
        <taxon>Actinomycetes</taxon>
        <taxon>Pseudonocardiales</taxon>
        <taxon>Pseudonocardiaceae</taxon>
        <taxon>Halosaccharopolyspora</taxon>
    </lineage>
</organism>
<dbReference type="GO" id="GO:0003676">
    <property type="term" value="F:nucleic acid binding"/>
    <property type="evidence" value="ECO:0007669"/>
    <property type="project" value="InterPro"/>
</dbReference>
<dbReference type="AlphaFoldDB" id="A0A839DRY0"/>
<gene>
    <name evidence="1" type="ORF">FHX42_001162</name>
</gene>
<dbReference type="SUPFAM" id="SSF53098">
    <property type="entry name" value="Ribonuclease H-like"/>
    <property type="match status" value="1"/>
</dbReference>
<accession>A0A839DRY0</accession>
<comment type="caution">
    <text evidence="1">The sequence shown here is derived from an EMBL/GenBank/DDBJ whole genome shotgun (WGS) entry which is preliminary data.</text>
</comment>
<proteinExistence type="predicted"/>
<name>A0A839DRY0_9PSEU</name>
<keyword evidence="2" id="KW-1185">Reference proteome</keyword>
<dbReference type="Gene3D" id="3.30.420.10">
    <property type="entry name" value="Ribonuclease H-like superfamily/Ribonuclease H"/>
    <property type="match status" value="1"/>
</dbReference>
<evidence type="ECO:0000313" key="1">
    <source>
        <dbReference type="EMBL" id="MBA8823833.1"/>
    </source>
</evidence>
<dbReference type="InterPro" id="IPR012337">
    <property type="entry name" value="RNaseH-like_sf"/>
</dbReference>
<dbReference type="EMBL" id="JACGWZ010000001">
    <property type="protein sequence ID" value="MBA8823833.1"/>
    <property type="molecule type" value="Genomic_DNA"/>
</dbReference>
<dbReference type="RefSeq" id="WP_235986903.1">
    <property type="nucleotide sequence ID" value="NZ_JACGWZ010000001.1"/>
</dbReference>
<sequence>MRRRNLLQPVAYQHQRREHAKARKAAFADKPTAPHQVWQLDFSEYETTSGGVWRLVGCADYYSKYEFGWHTSTTSTVADVIAAVELAIAETERLA</sequence>
<protein>
    <submittedName>
        <fullName evidence="1">Transposase InsO family protein</fullName>
    </submittedName>
</protein>
<dbReference type="Proteomes" id="UP000569329">
    <property type="component" value="Unassembled WGS sequence"/>
</dbReference>
<reference evidence="1 2" key="1">
    <citation type="submission" date="2020-07" db="EMBL/GenBank/DDBJ databases">
        <title>Sequencing the genomes of 1000 actinobacteria strains.</title>
        <authorList>
            <person name="Klenk H.-P."/>
        </authorList>
    </citation>
    <scope>NUCLEOTIDE SEQUENCE [LARGE SCALE GENOMIC DNA]</scope>
    <source>
        <strain evidence="1 2">DSM 45975</strain>
    </source>
</reference>
<evidence type="ECO:0000313" key="2">
    <source>
        <dbReference type="Proteomes" id="UP000569329"/>
    </source>
</evidence>